<reference evidence="10" key="1">
    <citation type="submission" date="2023-03" db="EMBL/GenBank/DDBJ databases">
        <title>Massive genome expansion in bonnet fungi (Mycena s.s.) driven by repeated elements and novel gene families across ecological guilds.</title>
        <authorList>
            <consortium name="Lawrence Berkeley National Laboratory"/>
            <person name="Harder C.B."/>
            <person name="Miyauchi S."/>
            <person name="Viragh M."/>
            <person name="Kuo A."/>
            <person name="Thoen E."/>
            <person name="Andreopoulos B."/>
            <person name="Lu D."/>
            <person name="Skrede I."/>
            <person name="Drula E."/>
            <person name="Henrissat B."/>
            <person name="Morin E."/>
            <person name="Kohler A."/>
            <person name="Barry K."/>
            <person name="LaButti K."/>
            <person name="Morin E."/>
            <person name="Salamov A."/>
            <person name="Lipzen A."/>
            <person name="Mereny Z."/>
            <person name="Hegedus B."/>
            <person name="Baldrian P."/>
            <person name="Stursova M."/>
            <person name="Weitz H."/>
            <person name="Taylor A."/>
            <person name="Grigoriev I.V."/>
            <person name="Nagy L.G."/>
            <person name="Martin F."/>
            <person name="Kauserud H."/>
        </authorList>
    </citation>
    <scope>NUCLEOTIDE SEQUENCE</scope>
    <source>
        <strain evidence="10">CBHHK067</strain>
    </source>
</reference>
<dbReference type="Pfam" id="PF00067">
    <property type="entry name" value="p450"/>
    <property type="match status" value="1"/>
</dbReference>
<evidence type="ECO:0000256" key="8">
    <source>
        <dbReference type="ARBA" id="ARBA00023033"/>
    </source>
</evidence>
<keyword evidence="8" id="KW-0503">Monooxygenase</keyword>
<evidence type="ECO:0000256" key="3">
    <source>
        <dbReference type="ARBA" id="ARBA00010617"/>
    </source>
</evidence>
<dbReference type="PANTHER" id="PTHR46300">
    <property type="entry name" value="P450, PUTATIVE (EUROFUNG)-RELATED-RELATED"/>
    <property type="match status" value="1"/>
</dbReference>
<comment type="cofactor">
    <cofactor evidence="1 9">
        <name>heme</name>
        <dbReference type="ChEBI" id="CHEBI:30413"/>
    </cofactor>
</comment>
<evidence type="ECO:0000256" key="6">
    <source>
        <dbReference type="ARBA" id="ARBA00023002"/>
    </source>
</evidence>
<proteinExistence type="inferred from homology"/>
<organism evidence="10 11">
    <name type="scientific">Mycena rosella</name>
    <name type="common">Pink bonnet</name>
    <name type="synonym">Agaricus rosellus</name>
    <dbReference type="NCBI Taxonomy" id="1033263"/>
    <lineage>
        <taxon>Eukaryota</taxon>
        <taxon>Fungi</taxon>
        <taxon>Dikarya</taxon>
        <taxon>Basidiomycota</taxon>
        <taxon>Agaricomycotina</taxon>
        <taxon>Agaricomycetes</taxon>
        <taxon>Agaricomycetidae</taxon>
        <taxon>Agaricales</taxon>
        <taxon>Marasmiineae</taxon>
        <taxon>Mycenaceae</taxon>
        <taxon>Mycena</taxon>
    </lineage>
</organism>
<dbReference type="GO" id="GO:0016705">
    <property type="term" value="F:oxidoreductase activity, acting on paired donors, with incorporation or reduction of molecular oxygen"/>
    <property type="evidence" value="ECO:0007669"/>
    <property type="project" value="InterPro"/>
</dbReference>
<dbReference type="GO" id="GO:0020037">
    <property type="term" value="F:heme binding"/>
    <property type="evidence" value="ECO:0007669"/>
    <property type="project" value="InterPro"/>
</dbReference>
<dbReference type="AlphaFoldDB" id="A0AAD7D1K3"/>
<dbReference type="GO" id="GO:0005506">
    <property type="term" value="F:iron ion binding"/>
    <property type="evidence" value="ECO:0007669"/>
    <property type="project" value="InterPro"/>
</dbReference>
<dbReference type="InterPro" id="IPR001128">
    <property type="entry name" value="Cyt_P450"/>
</dbReference>
<evidence type="ECO:0000313" key="11">
    <source>
        <dbReference type="Proteomes" id="UP001221757"/>
    </source>
</evidence>
<name>A0AAD7D1K3_MYCRO</name>
<evidence type="ECO:0000313" key="10">
    <source>
        <dbReference type="EMBL" id="KAJ7674357.1"/>
    </source>
</evidence>
<dbReference type="InterPro" id="IPR002401">
    <property type="entry name" value="Cyt_P450_E_grp-I"/>
</dbReference>
<protein>
    <submittedName>
        <fullName evidence="10">Cytochrome P450</fullName>
    </submittedName>
</protein>
<dbReference type="PRINTS" id="PR00463">
    <property type="entry name" value="EP450I"/>
</dbReference>
<dbReference type="Proteomes" id="UP001221757">
    <property type="component" value="Unassembled WGS sequence"/>
</dbReference>
<keyword evidence="11" id="KW-1185">Reference proteome</keyword>
<dbReference type="PRINTS" id="PR00385">
    <property type="entry name" value="P450"/>
</dbReference>
<comment type="similarity">
    <text evidence="3">Belongs to the cytochrome P450 family.</text>
</comment>
<evidence type="ECO:0000256" key="1">
    <source>
        <dbReference type="ARBA" id="ARBA00001971"/>
    </source>
</evidence>
<keyword evidence="5 9" id="KW-0479">Metal-binding</keyword>
<evidence type="ECO:0000256" key="2">
    <source>
        <dbReference type="ARBA" id="ARBA00005179"/>
    </source>
</evidence>
<dbReference type="InterPro" id="IPR050364">
    <property type="entry name" value="Cytochrome_P450_fung"/>
</dbReference>
<dbReference type="GO" id="GO:0004497">
    <property type="term" value="F:monooxygenase activity"/>
    <property type="evidence" value="ECO:0007669"/>
    <property type="project" value="UniProtKB-KW"/>
</dbReference>
<keyword evidence="6" id="KW-0560">Oxidoreductase</keyword>
<gene>
    <name evidence="10" type="ORF">B0H17DRAFT_1161753</name>
</gene>
<dbReference type="PANTHER" id="PTHR46300:SF5">
    <property type="entry name" value="CYTOCHROME P450"/>
    <property type="match status" value="1"/>
</dbReference>
<evidence type="ECO:0000256" key="5">
    <source>
        <dbReference type="ARBA" id="ARBA00022723"/>
    </source>
</evidence>
<dbReference type="InterPro" id="IPR036396">
    <property type="entry name" value="Cyt_P450_sf"/>
</dbReference>
<feature type="binding site" description="axial binding residue" evidence="9">
    <location>
        <position position="124"/>
    </location>
    <ligand>
        <name>heme</name>
        <dbReference type="ChEBI" id="CHEBI:30413"/>
    </ligand>
    <ligandPart>
        <name>Fe</name>
        <dbReference type="ChEBI" id="CHEBI:18248"/>
    </ligandPart>
</feature>
<dbReference type="Gene3D" id="1.10.630.10">
    <property type="entry name" value="Cytochrome P450"/>
    <property type="match status" value="1"/>
</dbReference>
<evidence type="ECO:0000256" key="9">
    <source>
        <dbReference type="PIRSR" id="PIRSR602401-1"/>
    </source>
</evidence>
<dbReference type="EMBL" id="JARKIE010000155">
    <property type="protein sequence ID" value="KAJ7674357.1"/>
    <property type="molecule type" value="Genomic_DNA"/>
</dbReference>
<accession>A0AAD7D1K3</accession>
<keyword evidence="4 9" id="KW-0349">Heme</keyword>
<dbReference type="SUPFAM" id="SSF48264">
    <property type="entry name" value="Cytochrome P450"/>
    <property type="match status" value="1"/>
</dbReference>
<comment type="pathway">
    <text evidence="2">Secondary metabolite biosynthesis.</text>
</comment>
<comment type="caution">
    <text evidence="10">The sequence shown here is derived from an EMBL/GenBank/DDBJ whole genome shotgun (WGS) entry which is preliminary data.</text>
</comment>
<keyword evidence="7 9" id="KW-0408">Iron</keyword>
<evidence type="ECO:0000256" key="4">
    <source>
        <dbReference type="ARBA" id="ARBA00022617"/>
    </source>
</evidence>
<sequence>MILHPECQVTAQKEIDSVVGDLRLPDFGDRDNLPFVECILQEILRWNPAIPLGVPHRTMEDDLYRGMLIPKGALVFPNIKAMALDARVYSQPTVFYPERYLPKPAGNGEPHFINIAFGFGRRVCTGRYLAENSVWIAIATILASCTITNAVDEHGEIIVPENVLSDGLVR</sequence>
<evidence type="ECO:0000256" key="7">
    <source>
        <dbReference type="ARBA" id="ARBA00023004"/>
    </source>
</evidence>